<comment type="caution">
    <text evidence="1">The sequence shown here is derived from an EMBL/GenBank/DDBJ whole genome shotgun (WGS) entry which is preliminary data.</text>
</comment>
<evidence type="ECO:0000313" key="2">
    <source>
        <dbReference type="Proteomes" id="UP001497680"/>
    </source>
</evidence>
<organism evidence="1 2">
    <name type="scientific">Hypoxylon rubiginosum</name>
    <dbReference type="NCBI Taxonomy" id="110542"/>
    <lineage>
        <taxon>Eukaryota</taxon>
        <taxon>Fungi</taxon>
        <taxon>Dikarya</taxon>
        <taxon>Ascomycota</taxon>
        <taxon>Pezizomycotina</taxon>
        <taxon>Sordariomycetes</taxon>
        <taxon>Xylariomycetidae</taxon>
        <taxon>Xylariales</taxon>
        <taxon>Hypoxylaceae</taxon>
        <taxon>Hypoxylon</taxon>
    </lineage>
</organism>
<dbReference type="Proteomes" id="UP001497680">
    <property type="component" value="Unassembled WGS sequence"/>
</dbReference>
<gene>
    <name evidence="1" type="ORF">F4821DRAFT_144996</name>
</gene>
<keyword evidence="2" id="KW-1185">Reference proteome</keyword>
<dbReference type="EMBL" id="MU394322">
    <property type="protein sequence ID" value="KAI6085757.1"/>
    <property type="molecule type" value="Genomic_DNA"/>
</dbReference>
<name>A0ACC0CZ36_9PEZI</name>
<reference evidence="1 2" key="1">
    <citation type="journal article" date="2022" name="New Phytol.">
        <title>Ecological generalism drives hyperdiversity of secondary metabolite gene clusters in xylarialean endophytes.</title>
        <authorList>
            <person name="Franco M.E.E."/>
            <person name="Wisecaver J.H."/>
            <person name="Arnold A.E."/>
            <person name="Ju Y.M."/>
            <person name="Slot J.C."/>
            <person name="Ahrendt S."/>
            <person name="Moore L.P."/>
            <person name="Eastman K.E."/>
            <person name="Scott K."/>
            <person name="Konkel Z."/>
            <person name="Mondo S.J."/>
            <person name="Kuo A."/>
            <person name="Hayes R.D."/>
            <person name="Haridas S."/>
            <person name="Andreopoulos B."/>
            <person name="Riley R."/>
            <person name="LaButti K."/>
            <person name="Pangilinan J."/>
            <person name="Lipzen A."/>
            <person name="Amirebrahimi M."/>
            <person name="Yan J."/>
            <person name="Adam C."/>
            <person name="Keymanesh K."/>
            <person name="Ng V."/>
            <person name="Louie K."/>
            <person name="Northen T."/>
            <person name="Drula E."/>
            <person name="Henrissat B."/>
            <person name="Hsieh H.M."/>
            <person name="Youens-Clark K."/>
            <person name="Lutzoni F."/>
            <person name="Miadlikowska J."/>
            <person name="Eastwood D.C."/>
            <person name="Hamelin R.C."/>
            <person name="Grigoriev I.V."/>
            <person name="U'Ren J.M."/>
        </authorList>
    </citation>
    <scope>NUCLEOTIDE SEQUENCE [LARGE SCALE GENOMIC DNA]</scope>
    <source>
        <strain evidence="1 2">ER1909</strain>
    </source>
</reference>
<accession>A0ACC0CZ36</accession>
<sequence length="401" mass="45294">MSSRWAAMYAERGLQTPTNPHAIPPVRANSVVQFDAETVKSDAAQARLLVHHRFPQLIDRFLNYKRQHGSATEKRVYANMTAGQEIARLFRNRPLAFLDGTDTTKLRDGRVIHSAAHLWDAVGTDREGIITLDEYLSYEEIMLSSFIGCSGPSFFINDGNRHNSAHPGYPGTFEERGVIVGLVGARFERLEHMDANIVLTKHKEDSEVTKMILDFLQVQKLEGSGFDENVYIARMKIPILLLLSEAQWRAQAESKKAYLYVVGLGLGVWQHDSSQPEYYIRAWCQILKEYKGNFPNIGIIEFAYINVTPMYQGVLKDIAKRDGIEVRFTKRAPAAKLKGMESEHLLVLSYAWDANSYPGNEYWMGHLSASGDPAAASMSTIAEIHNPEINPRIWQSYENPS</sequence>
<protein>
    <submittedName>
        <fullName evidence="1">Uncharacterized protein</fullName>
    </submittedName>
</protein>
<proteinExistence type="predicted"/>
<evidence type="ECO:0000313" key="1">
    <source>
        <dbReference type="EMBL" id="KAI6085757.1"/>
    </source>
</evidence>